<dbReference type="EMBL" id="AP022609">
    <property type="protein sequence ID" value="BBZ21590.1"/>
    <property type="molecule type" value="Genomic_DNA"/>
</dbReference>
<dbReference type="Gene3D" id="3.90.226.10">
    <property type="entry name" value="2-enoyl-CoA Hydratase, Chain A, domain 1"/>
    <property type="match status" value="1"/>
</dbReference>
<protein>
    <recommendedName>
        <fullName evidence="4">Enoyl-CoA hydratase</fullName>
    </recommendedName>
</protein>
<dbReference type="CDD" id="cd06558">
    <property type="entry name" value="crotonase-like"/>
    <property type="match status" value="1"/>
</dbReference>
<name>A0A7I7WWU8_9MYCO</name>
<comment type="similarity">
    <text evidence="1">Belongs to the enoyl-CoA hydratase/isomerase family.</text>
</comment>
<evidence type="ECO:0000256" key="1">
    <source>
        <dbReference type="ARBA" id="ARBA00005254"/>
    </source>
</evidence>
<accession>A0A7I7WWU8</accession>
<dbReference type="AlphaFoldDB" id="A0A7I7WWU8"/>
<dbReference type="Gene3D" id="1.10.12.10">
    <property type="entry name" value="Lyase 2-enoyl-coa Hydratase, Chain A, domain 2"/>
    <property type="match status" value="1"/>
</dbReference>
<organism evidence="2 3">
    <name type="scientific">Mycolicibacter hiberniae</name>
    <dbReference type="NCBI Taxonomy" id="29314"/>
    <lineage>
        <taxon>Bacteria</taxon>
        <taxon>Bacillati</taxon>
        <taxon>Actinomycetota</taxon>
        <taxon>Actinomycetes</taxon>
        <taxon>Mycobacteriales</taxon>
        <taxon>Mycobacteriaceae</taxon>
        <taxon>Mycolicibacter</taxon>
    </lineage>
</organism>
<evidence type="ECO:0000313" key="2">
    <source>
        <dbReference type="EMBL" id="BBZ21590.1"/>
    </source>
</evidence>
<dbReference type="InterPro" id="IPR001753">
    <property type="entry name" value="Enoyl-CoA_hydra/iso"/>
</dbReference>
<evidence type="ECO:0008006" key="4">
    <source>
        <dbReference type="Google" id="ProtNLM"/>
    </source>
</evidence>
<dbReference type="InterPro" id="IPR014748">
    <property type="entry name" value="Enoyl-CoA_hydra_C"/>
</dbReference>
<dbReference type="KEGG" id="mhib:MHIB_00080"/>
<evidence type="ECO:0000313" key="3">
    <source>
        <dbReference type="Proteomes" id="UP000467260"/>
    </source>
</evidence>
<dbReference type="GO" id="GO:0003824">
    <property type="term" value="F:catalytic activity"/>
    <property type="evidence" value="ECO:0007669"/>
    <property type="project" value="UniProtKB-ARBA"/>
</dbReference>
<dbReference type="Pfam" id="PF00378">
    <property type="entry name" value="ECH_1"/>
    <property type="match status" value="1"/>
</dbReference>
<dbReference type="InterPro" id="IPR029045">
    <property type="entry name" value="ClpP/crotonase-like_dom_sf"/>
</dbReference>
<gene>
    <name evidence="2" type="ORF">MHIB_00080</name>
</gene>
<dbReference type="PANTHER" id="PTHR43459:SF1">
    <property type="entry name" value="EG:BACN32G11.4 PROTEIN"/>
    <property type="match status" value="1"/>
</dbReference>
<dbReference type="SUPFAM" id="SSF52096">
    <property type="entry name" value="ClpP/crotonase"/>
    <property type="match status" value="1"/>
</dbReference>
<keyword evidence="3" id="KW-1185">Reference proteome</keyword>
<sequence length="168" mass="18262">MLETQVPIVSVVHGWAAGLGFHIALASDFCLAADDTKFWEPFMARGLSPDSGAAWLLPRLIGMVRTRRLLMLGEELSGAQAAAWEIIHEAHAPTDLAAAADEFTNRIATGPTVALGLTKWLLQSGNGLDLDRHLHNEAMALELATRSDDFKAGLAAFREKREAEFQGR</sequence>
<dbReference type="Proteomes" id="UP000467260">
    <property type="component" value="Chromosome"/>
</dbReference>
<reference evidence="2 3" key="1">
    <citation type="journal article" date="2019" name="Emerg. Microbes Infect.">
        <title>Comprehensive subspecies identification of 175 nontuberculous mycobacteria species based on 7547 genomic profiles.</title>
        <authorList>
            <person name="Matsumoto Y."/>
            <person name="Kinjo T."/>
            <person name="Motooka D."/>
            <person name="Nabeya D."/>
            <person name="Jung N."/>
            <person name="Uechi K."/>
            <person name="Horii T."/>
            <person name="Iida T."/>
            <person name="Fujita J."/>
            <person name="Nakamura S."/>
        </authorList>
    </citation>
    <scope>NUCLEOTIDE SEQUENCE [LARGE SCALE GENOMIC DNA]</scope>
    <source>
        <strain evidence="2 3">JCM 13571</strain>
    </source>
</reference>
<proteinExistence type="inferred from homology"/>
<dbReference type="PANTHER" id="PTHR43459">
    <property type="entry name" value="ENOYL-COA HYDRATASE"/>
    <property type="match status" value="1"/>
</dbReference>